<dbReference type="AlphaFoldDB" id="A0A2S0PDU9"/>
<dbReference type="InterPro" id="IPR022385">
    <property type="entry name" value="Rhs_assc_core"/>
</dbReference>
<name>A0A2S0PDU9_9NEIS</name>
<sequence length="339" mass="35583">MVPVIRGARHAQQNLSPPDAPRAVPATRIQPQIGMHGELVDWINSRSQLYHLGNGARSYDPMLQCFLRMDPFSPFSGGGINPYAFCGGDPVNRTDHSGYMSASAATGLGLGIVGIILGIATLGLAMMLATLTGAILGITSALLGLASNATGIAAAIIGDHDPKLASTLGWISLGLGIASAATGLFGPALASYGKATGRILAGKMSKRAAVGYIRRVDSDVSLDYMLMPEFHDGALVMTHGEPGLMQNFGGRFVSPLRWADDLSSLPSYAESRRGPLYLLACSSATPNGNGVSNVRLITSSLAREVRTFNAPVVYVSTPFERAVVARGLGWGKLTRFPPM</sequence>
<dbReference type="NCBIfam" id="TIGR03696">
    <property type="entry name" value="Rhs_assc_core"/>
    <property type="match status" value="1"/>
</dbReference>
<proteinExistence type="predicted"/>
<reference evidence="3 4" key="1">
    <citation type="submission" date="2018-04" db="EMBL/GenBank/DDBJ databases">
        <title>Denitrifier Microvirgula.</title>
        <authorList>
            <person name="Anderson E."/>
            <person name="Jang J."/>
            <person name="Ishii S."/>
        </authorList>
    </citation>
    <scope>NUCLEOTIDE SEQUENCE [LARGE SCALE GENOMIC DNA]</scope>
    <source>
        <strain evidence="3 4">BE2.4</strain>
    </source>
</reference>
<feature type="transmembrane region" description="Helical" evidence="2">
    <location>
        <begin position="135"/>
        <end position="157"/>
    </location>
</feature>
<evidence type="ECO:0000256" key="1">
    <source>
        <dbReference type="SAM" id="MobiDB-lite"/>
    </source>
</evidence>
<accession>A0A2S0PDU9</accession>
<keyword evidence="2" id="KW-1133">Transmembrane helix</keyword>
<keyword evidence="4" id="KW-1185">Reference proteome</keyword>
<dbReference type="RefSeq" id="WP_107890007.1">
    <property type="nucleotide sequence ID" value="NZ_CP028519.1"/>
</dbReference>
<gene>
    <name evidence="3" type="ORF">DAI18_17005</name>
</gene>
<dbReference type="OrthoDB" id="8595607at2"/>
<dbReference type="EMBL" id="CP028519">
    <property type="protein sequence ID" value="AVY95554.1"/>
    <property type="molecule type" value="Genomic_DNA"/>
</dbReference>
<organism evidence="3 4">
    <name type="scientific">Microvirgula aerodenitrificans</name>
    <dbReference type="NCBI Taxonomy" id="57480"/>
    <lineage>
        <taxon>Bacteria</taxon>
        <taxon>Pseudomonadati</taxon>
        <taxon>Pseudomonadota</taxon>
        <taxon>Betaproteobacteria</taxon>
        <taxon>Neisseriales</taxon>
        <taxon>Aquaspirillaceae</taxon>
        <taxon>Microvirgula</taxon>
    </lineage>
</organism>
<evidence type="ECO:0000313" key="3">
    <source>
        <dbReference type="EMBL" id="AVY95554.1"/>
    </source>
</evidence>
<dbReference type="STRING" id="1122240.GCA_000620105_02365"/>
<keyword evidence="2" id="KW-0472">Membrane</keyword>
<feature type="transmembrane region" description="Helical" evidence="2">
    <location>
        <begin position="108"/>
        <end position="128"/>
    </location>
</feature>
<dbReference type="Gene3D" id="2.180.10.10">
    <property type="entry name" value="RHS repeat-associated core"/>
    <property type="match status" value="1"/>
</dbReference>
<evidence type="ECO:0000256" key="2">
    <source>
        <dbReference type="SAM" id="Phobius"/>
    </source>
</evidence>
<evidence type="ECO:0000313" key="4">
    <source>
        <dbReference type="Proteomes" id="UP000244173"/>
    </source>
</evidence>
<keyword evidence="2" id="KW-0812">Transmembrane</keyword>
<evidence type="ECO:0008006" key="5">
    <source>
        <dbReference type="Google" id="ProtNLM"/>
    </source>
</evidence>
<dbReference type="Proteomes" id="UP000244173">
    <property type="component" value="Chromosome"/>
</dbReference>
<dbReference type="KEGG" id="maer:DAI18_17005"/>
<feature type="region of interest" description="Disordered" evidence="1">
    <location>
        <begin position="1"/>
        <end position="24"/>
    </location>
</feature>
<feature type="transmembrane region" description="Helical" evidence="2">
    <location>
        <begin position="169"/>
        <end position="190"/>
    </location>
</feature>
<protein>
    <recommendedName>
        <fullName evidence="5">RHS repeat-associated core domain-containing protein</fullName>
    </recommendedName>
</protein>